<evidence type="ECO:0000256" key="5">
    <source>
        <dbReference type="SAM" id="SignalP"/>
    </source>
</evidence>
<dbReference type="CDD" id="cd02966">
    <property type="entry name" value="TlpA_like_family"/>
    <property type="match status" value="1"/>
</dbReference>
<evidence type="ECO:0000256" key="3">
    <source>
        <dbReference type="ARBA" id="ARBA00023157"/>
    </source>
</evidence>
<dbReference type="InterPro" id="IPR013740">
    <property type="entry name" value="Redoxin"/>
</dbReference>
<dbReference type="Proteomes" id="UP000829476">
    <property type="component" value="Chromosome"/>
</dbReference>
<dbReference type="PROSITE" id="PS51257">
    <property type="entry name" value="PROKAR_LIPOPROTEIN"/>
    <property type="match status" value="1"/>
</dbReference>
<dbReference type="RefSeq" id="WP_242936852.1">
    <property type="nucleotide sequence ID" value="NZ_CP094326.1"/>
</dbReference>
<protein>
    <submittedName>
        <fullName evidence="7">TlpA family protein disulfide reductase</fullName>
    </submittedName>
</protein>
<dbReference type="PROSITE" id="PS00194">
    <property type="entry name" value="THIOREDOXIN_1"/>
    <property type="match status" value="1"/>
</dbReference>
<feature type="signal peptide" evidence="5">
    <location>
        <begin position="1"/>
        <end position="22"/>
    </location>
</feature>
<dbReference type="PROSITE" id="PS51352">
    <property type="entry name" value="THIOREDOXIN_2"/>
    <property type="match status" value="1"/>
</dbReference>
<comment type="subcellular location">
    <subcellularLocation>
        <location evidence="1">Cell envelope</location>
    </subcellularLocation>
</comment>
<dbReference type="EMBL" id="CP094326">
    <property type="protein sequence ID" value="UNY98446.1"/>
    <property type="molecule type" value="Genomic_DNA"/>
</dbReference>
<feature type="chain" id="PRO_5045110232" evidence="5">
    <location>
        <begin position="23"/>
        <end position="455"/>
    </location>
</feature>
<reference evidence="7 8" key="1">
    <citation type="journal article" date="2018" name="Int. J. Syst. Evol. Microbiol.">
        <title>Zhouia spongiae sp. nov., isolated from a marine sponge.</title>
        <authorList>
            <person name="Zhuang L."/>
            <person name="Lin B."/>
            <person name="Qin F."/>
            <person name="Luo L."/>
        </authorList>
    </citation>
    <scope>NUCLEOTIDE SEQUENCE [LARGE SCALE GENOMIC DNA]</scope>
    <source>
        <strain evidence="7 8">HN-Y44</strain>
    </source>
</reference>
<dbReference type="InterPro" id="IPR036249">
    <property type="entry name" value="Thioredoxin-like_sf"/>
</dbReference>
<keyword evidence="3" id="KW-1015">Disulfide bond</keyword>
<feature type="domain" description="Thioredoxin" evidence="6">
    <location>
        <begin position="311"/>
        <end position="455"/>
    </location>
</feature>
<evidence type="ECO:0000256" key="1">
    <source>
        <dbReference type="ARBA" id="ARBA00004196"/>
    </source>
</evidence>
<dbReference type="PANTHER" id="PTHR42852:SF6">
    <property type="entry name" value="THIOL:DISULFIDE INTERCHANGE PROTEIN DSBE"/>
    <property type="match status" value="1"/>
</dbReference>
<evidence type="ECO:0000256" key="2">
    <source>
        <dbReference type="ARBA" id="ARBA00022748"/>
    </source>
</evidence>
<accession>A0ABY3YKS9</accession>
<name>A0ABY3YKS9_9FLAO</name>
<gene>
    <name evidence="7" type="ORF">MQE36_15365</name>
</gene>
<keyword evidence="8" id="KW-1185">Reference proteome</keyword>
<proteinExistence type="predicted"/>
<dbReference type="SUPFAM" id="SSF52833">
    <property type="entry name" value="Thioredoxin-like"/>
    <property type="match status" value="1"/>
</dbReference>
<sequence length="455" mass="52223">MFKKITFISGLLVLLCSCSSEINNPTTILSGSITNPTEKLLLITGSDTFRDTIRVDDSGNFKDTLNLLPGSYLLSYGKLFWRSYLENGYNVQIAFDSKDFSKTINYTGAGGNENNYIFHKLSRQRQAMNIRQQAMKNINDSSLALLNTQKEALLTYLNEYPSLDPAFKELEQKNINYGYMSDLKRLEKSDTLNLVTGLRNELKKLNHTLNYNHGMDYLFSGSYKRIIEDYYRTNARQTAKTSNLDYDIAFLKEISRIKNDTIRNSLAYNHAKYGITYTKDLDTFYSLFLKTSTDTKHNEEISGSYKVLKKVAKGSPSPDFKAYENYNGGNTSLKDLAGAYLFIDVWATWCGPCRKEIPYLKELESRYHGRNIKFVSISIDKQKDREKWKQMIEDKQLGGVQLLADKDWESSFVKEYLIKGIPRFIILDPQGNIIDYNAPTPSSGELETIFNEFDL</sequence>
<evidence type="ECO:0000313" key="8">
    <source>
        <dbReference type="Proteomes" id="UP000829476"/>
    </source>
</evidence>
<evidence type="ECO:0000259" key="6">
    <source>
        <dbReference type="PROSITE" id="PS51352"/>
    </source>
</evidence>
<dbReference type="InterPro" id="IPR050553">
    <property type="entry name" value="Thioredoxin_ResA/DsbE_sf"/>
</dbReference>
<keyword evidence="4" id="KW-0676">Redox-active center</keyword>
<dbReference type="Pfam" id="PF08534">
    <property type="entry name" value="Redoxin"/>
    <property type="match status" value="1"/>
</dbReference>
<organism evidence="7 8">
    <name type="scientific">Zhouia spongiae</name>
    <dbReference type="NCBI Taxonomy" id="2202721"/>
    <lineage>
        <taxon>Bacteria</taxon>
        <taxon>Pseudomonadati</taxon>
        <taxon>Bacteroidota</taxon>
        <taxon>Flavobacteriia</taxon>
        <taxon>Flavobacteriales</taxon>
        <taxon>Flavobacteriaceae</taxon>
        <taxon>Zhouia</taxon>
    </lineage>
</organism>
<dbReference type="InterPro" id="IPR013766">
    <property type="entry name" value="Thioredoxin_domain"/>
</dbReference>
<keyword evidence="5" id="KW-0732">Signal</keyword>
<dbReference type="InterPro" id="IPR017937">
    <property type="entry name" value="Thioredoxin_CS"/>
</dbReference>
<dbReference type="Gene3D" id="3.40.30.10">
    <property type="entry name" value="Glutaredoxin"/>
    <property type="match status" value="1"/>
</dbReference>
<dbReference type="PANTHER" id="PTHR42852">
    <property type="entry name" value="THIOL:DISULFIDE INTERCHANGE PROTEIN DSBE"/>
    <property type="match status" value="1"/>
</dbReference>
<evidence type="ECO:0000313" key="7">
    <source>
        <dbReference type="EMBL" id="UNY98446.1"/>
    </source>
</evidence>
<evidence type="ECO:0000256" key="4">
    <source>
        <dbReference type="ARBA" id="ARBA00023284"/>
    </source>
</evidence>
<keyword evidence="2" id="KW-0201">Cytochrome c-type biogenesis</keyword>